<proteinExistence type="predicted"/>
<sequence length="119" mass="13309">MEAAGFGLHSAKHAATLTKGEIEPHSISAGLDYPGGHKHLKNLLQPCLLYLLRKGKKGLKGLHISQVGFQICRRYGHQSNQNQAAKHESLWKLPKKKKRREVSYDVCETAMVEKKCGSY</sequence>
<keyword evidence="2" id="KW-1185">Reference proteome</keyword>
<accession>A0A9Q0QXL6</accession>
<dbReference type="Proteomes" id="UP001141806">
    <property type="component" value="Unassembled WGS sequence"/>
</dbReference>
<dbReference type="AlphaFoldDB" id="A0A9Q0QXL6"/>
<evidence type="ECO:0000313" key="1">
    <source>
        <dbReference type="EMBL" id="KAJ4975464.1"/>
    </source>
</evidence>
<dbReference type="EMBL" id="JAMYWD010000003">
    <property type="protein sequence ID" value="KAJ4975464.1"/>
    <property type="molecule type" value="Genomic_DNA"/>
</dbReference>
<name>A0A9Q0QXL6_9MAGN</name>
<protein>
    <submittedName>
        <fullName evidence="1">Uncharacterized protein</fullName>
    </submittedName>
</protein>
<gene>
    <name evidence="1" type="ORF">NE237_000570</name>
</gene>
<reference evidence="1" key="1">
    <citation type="journal article" date="2023" name="Plant J.">
        <title>The genome of the king protea, Protea cynaroides.</title>
        <authorList>
            <person name="Chang J."/>
            <person name="Duong T.A."/>
            <person name="Schoeman C."/>
            <person name="Ma X."/>
            <person name="Roodt D."/>
            <person name="Barker N."/>
            <person name="Li Z."/>
            <person name="Van de Peer Y."/>
            <person name="Mizrachi E."/>
        </authorList>
    </citation>
    <scope>NUCLEOTIDE SEQUENCE</scope>
    <source>
        <tissue evidence="1">Young leaves</tissue>
    </source>
</reference>
<evidence type="ECO:0000313" key="2">
    <source>
        <dbReference type="Proteomes" id="UP001141806"/>
    </source>
</evidence>
<comment type="caution">
    <text evidence="1">The sequence shown here is derived from an EMBL/GenBank/DDBJ whole genome shotgun (WGS) entry which is preliminary data.</text>
</comment>
<organism evidence="1 2">
    <name type="scientific">Protea cynaroides</name>
    <dbReference type="NCBI Taxonomy" id="273540"/>
    <lineage>
        <taxon>Eukaryota</taxon>
        <taxon>Viridiplantae</taxon>
        <taxon>Streptophyta</taxon>
        <taxon>Embryophyta</taxon>
        <taxon>Tracheophyta</taxon>
        <taxon>Spermatophyta</taxon>
        <taxon>Magnoliopsida</taxon>
        <taxon>Proteales</taxon>
        <taxon>Proteaceae</taxon>
        <taxon>Protea</taxon>
    </lineage>
</organism>